<gene>
    <name evidence="1" type="ORF">F0L74_13540</name>
</gene>
<comment type="caution">
    <text evidence="1">The sequence shown here is derived from an EMBL/GenBank/DDBJ whole genome shotgun (WGS) entry which is preliminary data.</text>
</comment>
<dbReference type="SUPFAM" id="SSF50952">
    <property type="entry name" value="Soluble quinoprotein glucose dehydrogenase"/>
    <property type="match status" value="1"/>
</dbReference>
<protein>
    <recommendedName>
        <fullName evidence="3">WD40 repeat protein</fullName>
    </recommendedName>
</protein>
<proteinExistence type="predicted"/>
<evidence type="ECO:0000313" key="2">
    <source>
        <dbReference type="Proteomes" id="UP000324611"/>
    </source>
</evidence>
<dbReference type="Pfam" id="PF20138">
    <property type="entry name" value="DUF6528"/>
    <property type="match status" value="1"/>
</dbReference>
<reference evidence="1 2" key="1">
    <citation type="submission" date="2019-09" db="EMBL/GenBank/DDBJ databases">
        <title>Chitinophaga ginsengihumi sp. nov., isolated from soil of ginseng rhizosphere.</title>
        <authorList>
            <person name="Lee J."/>
        </authorList>
    </citation>
    <scope>NUCLEOTIDE SEQUENCE [LARGE SCALE GENOMIC DNA]</scope>
    <source>
        <strain evidence="1 2">BN140078</strain>
    </source>
</reference>
<dbReference type="AlphaFoldDB" id="A0A5B2VY86"/>
<dbReference type="PROSITE" id="PS51257">
    <property type="entry name" value="PROKAR_LIPOPROTEIN"/>
    <property type="match status" value="1"/>
</dbReference>
<dbReference type="RefSeq" id="WP_149838385.1">
    <property type="nucleotide sequence ID" value="NZ_VUOC01000002.1"/>
</dbReference>
<name>A0A5B2VY86_9BACT</name>
<sequence>MKPLFILSFALIFTSCKQESLVGINNQTQTALPSDQQKAMVAAAADDWVWTGNQASNQIEIYDPAVADWNSASALKWSWKPVTTKGYSQYAVDHWGLPTDFKVRTVSTWGGNHLVSSCSNGLVTIAAYPAGTKKWAYNLGFNPHGVELLPNGNIAVAATDKDSVLLFASSTGTDNLVHAAVRLNKAHSVLYDPVENILWATGNDFVIAMQVGGTNSAPTLTELPARRGLLNTTSSANPYGHDLSRDLGDNNILWIGTNGGAYSYNKTTKVFTNGPGGATGINKTMIKAISRQNSGLFVITRPDSEKTTELPDPVTDPTWCTRYVDFYSSAGVFQYYRTKSGAKFYRAKIFRTPY</sequence>
<dbReference type="InterPro" id="IPR011041">
    <property type="entry name" value="Quinoprot_gluc/sorb_DH_b-prop"/>
</dbReference>
<evidence type="ECO:0000313" key="1">
    <source>
        <dbReference type="EMBL" id="KAA2243510.1"/>
    </source>
</evidence>
<organism evidence="1 2">
    <name type="scientific">Chitinophaga agrisoli</name>
    <dbReference type="NCBI Taxonomy" id="2607653"/>
    <lineage>
        <taxon>Bacteria</taxon>
        <taxon>Pseudomonadati</taxon>
        <taxon>Bacteroidota</taxon>
        <taxon>Chitinophagia</taxon>
        <taxon>Chitinophagales</taxon>
        <taxon>Chitinophagaceae</taxon>
        <taxon>Chitinophaga</taxon>
    </lineage>
</organism>
<keyword evidence="2" id="KW-1185">Reference proteome</keyword>
<dbReference type="InterPro" id="IPR045383">
    <property type="entry name" value="DUF6528"/>
</dbReference>
<reference evidence="1 2" key="2">
    <citation type="submission" date="2019-09" db="EMBL/GenBank/DDBJ databases">
        <authorList>
            <person name="Jin C."/>
        </authorList>
    </citation>
    <scope>NUCLEOTIDE SEQUENCE [LARGE SCALE GENOMIC DNA]</scope>
    <source>
        <strain evidence="1 2">BN140078</strain>
    </source>
</reference>
<dbReference type="Gene3D" id="2.130.10.10">
    <property type="entry name" value="YVTN repeat-like/Quinoprotein amine dehydrogenase"/>
    <property type="match status" value="1"/>
</dbReference>
<dbReference type="InterPro" id="IPR015943">
    <property type="entry name" value="WD40/YVTN_repeat-like_dom_sf"/>
</dbReference>
<evidence type="ECO:0008006" key="3">
    <source>
        <dbReference type="Google" id="ProtNLM"/>
    </source>
</evidence>
<dbReference type="Proteomes" id="UP000324611">
    <property type="component" value="Unassembled WGS sequence"/>
</dbReference>
<dbReference type="EMBL" id="VUOC01000002">
    <property type="protein sequence ID" value="KAA2243510.1"/>
    <property type="molecule type" value="Genomic_DNA"/>
</dbReference>
<accession>A0A5B2VY86</accession>